<dbReference type="RefSeq" id="XP_047740196.1">
    <property type="nucleotide sequence ID" value="XM_047884240.1"/>
</dbReference>
<dbReference type="Pfam" id="PF07679">
    <property type="entry name" value="I-set"/>
    <property type="match status" value="1"/>
</dbReference>
<dbReference type="AlphaFoldDB" id="A0A979FUW0"/>
<gene>
    <name evidence="11" type="primary">LOC125179087</name>
</gene>
<feature type="domain" description="Ig-like" evidence="8">
    <location>
        <begin position="50"/>
        <end position="191"/>
    </location>
</feature>
<keyword evidence="3" id="KW-0677">Repeat</keyword>
<dbReference type="PANTHER" id="PTHR10075:SF100">
    <property type="entry name" value="FASCICLIN-2"/>
    <property type="match status" value="1"/>
</dbReference>
<dbReference type="PROSITE" id="PS50835">
    <property type="entry name" value="IG_LIKE"/>
    <property type="match status" value="3"/>
</dbReference>
<dbReference type="GO" id="GO:0005886">
    <property type="term" value="C:plasma membrane"/>
    <property type="evidence" value="ECO:0007669"/>
    <property type="project" value="UniProtKB-SubCell"/>
</dbReference>
<dbReference type="Proteomes" id="UP000694843">
    <property type="component" value="Unplaced"/>
</dbReference>
<evidence type="ECO:0000259" key="9">
    <source>
        <dbReference type="PROSITE" id="PS50853"/>
    </source>
</evidence>
<evidence type="ECO:0000256" key="2">
    <source>
        <dbReference type="ARBA" id="ARBA00022475"/>
    </source>
</evidence>
<feature type="domain" description="Fibronectin type-III" evidence="9">
    <location>
        <begin position="552"/>
        <end position="600"/>
    </location>
</feature>
<dbReference type="InterPro" id="IPR013098">
    <property type="entry name" value="Ig_I-set"/>
</dbReference>
<keyword evidence="10" id="KW-1185">Reference proteome</keyword>
<dbReference type="CDD" id="cd00096">
    <property type="entry name" value="Ig"/>
    <property type="match status" value="1"/>
</dbReference>
<keyword evidence="4" id="KW-0472">Membrane</keyword>
<evidence type="ECO:0000313" key="10">
    <source>
        <dbReference type="Proteomes" id="UP000694843"/>
    </source>
</evidence>
<dbReference type="SUPFAM" id="SSF49265">
    <property type="entry name" value="Fibronectin type III"/>
    <property type="match status" value="1"/>
</dbReference>
<evidence type="ECO:0000259" key="8">
    <source>
        <dbReference type="PROSITE" id="PS50835"/>
    </source>
</evidence>
<dbReference type="GO" id="GO:0007156">
    <property type="term" value="P:homophilic cell adhesion via plasma membrane adhesion molecules"/>
    <property type="evidence" value="ECO:0007669"/>
    <property type="project" value="TreeGrafter"/>
</dbReference>
<evidence type="ECO:0000256" key="7">
    <source>
        <dbReference type="ARBA" id="ARBA00023319"/>
    </source>
</evidence>
<dbReference type="CDD" id="cd00063">
    <property type="entry name" value="FN3"/>
    <property type="match status" value="2"/>
</dbReference>
<dbReference type="Gene3D" id="2.60.40.10">
    <property type="entry name" value="Immunoglobulins"/>
    <property type="match status" value="7"/>
</dbReference>
<dbReference type="InterPro" id="IPR013783">
    <property type="entry name" value="Ig-like_fold"/>
</dbReference>
<organism evidence="10 11">
    <name type="scientific">Hyalella azteca</name>
    <name type="common">Amphipod</name>
    <dbReference type="NCBI Taxonomy" id="294128"/>
    <lineage>
        <taxon>Eukaryota</taxon>
        <taxon>Metazoa</taxon>
        <taxon>Ecdysozoa</taxon>
        <taxon>Arthropoda</taxon>
        <taxon>Crustacea</taxon>
        <taxon>Multicrustacea</taxon>
        <taxon>Malacostraca</taxon>
        <taxon>Eumalacostraca</taxon>
        <taxon>Peracarida</taxon>
        <taxon>Amphipoda</taxon>
        <taxon>Senticaudata</taxon>
        <taxon>Talitrida</taxon>
        <taxon>Talitroidea</taxon>
        <taxon>Hyalellidae</taxon>
        <taxon>Hyalella</taxon>
    </lineage>
</organism>
<feature type="domain" description="Fibronectin type-III" evidence="9">
    <location>
        <begin position="454"/>
        <end position="547"/>
    </location>
</feature>
<dbReference type="OrthoDB" id="6380591at2759"/>
<name>A0A979FUW0_HYAAZ</name>
<proteinExistence type="predicted"/>
<dbReference type="CDD" id="cd20958">
    <property type="entry name" value="IgI_5_Dscam"/>
    <property type="match status" value="1"/>
</dbReference>
<dbReference type="Pfam" id="PF13927">
    <property type="entry name" value="Ig_3"/>
    <property type="match status" value="1"/>
</dbReference>
<dbReference type="InterPro" id="IPR036116">
    <property type="entry name" value="FN3_sf"/>
</dbReference>
<keyword evidence="7" id="KW-0393">Immunoglobulin domain</keyword>
<dbReference type="InterPro" id="IPR007110">
    <property type="entry name" value="Ig-like_dom"/>
</dbReference>
<feature type="domain" description="Ig-like" evidence="8">
    <location>
        <begin position="196"/>
        <end position="349"/>
    </location>
</feature>
<dbReference type="GeneID" id="125179087"/>
<dbReference type="PANTHER" id="PTHR10075">
    <property type="entry name" value="BASIGIN RELATED"/>
    <property type="match status" value="1"/>
</dbReference>
<dbReference type="GO" id="GO:0098632">
    <property type="term" value="F:cell-cell adhesion mediator activity"/>
    <property type="evidence" value="ECO:0007669"/>
    <property type="project" value="TreeGrafter"/>
</dbReference>
<dbReference type="PROSITE" id="PS50853">
    <property type="entry name" value="FN3"/>
    <property type="match status" value="2"/>
</dbReference>
<dbReference type="GO" id="GO:0030424">
    <property type="term" value="C:axon"/>
    <property type="evidence" value="ECO:0007669"/>
    <property type="project" value="TreeGrafter"/>
</dbReference>
<sequence>MGQYVSAHGDVISHVNISSVRVADGGLYQCTAHNTAGQAHHSARLNVYGPPTIRHVGQLTAVAGQTLSVTCPVGGYPIDKITWQKDGLQLPATHHQRVHANGTLTIAAITRAGDEGSYSCTALDKQGRSDHQTLHIQVMAITAAASGVLISQHSEISSTLSIDRTSGEHSGNYTCTASNGARTTSSSAALTINIPPTWVVEPSDADVSLGASLEIPCSASGFPTPSVTWRKQTHSGNWRDITSESTRIPQVHQGTKSTQTKSFAGASSAVEPLSLSERFPAPNVMQVWQQKTTVKALTRVGLQRESSAGQDSSGSSLIIAKAAKEDNGRYLCAANNAEGPGLSKLVTVTVLEPPWFPVRGREVTAQVRGTAVLECSVRGDAPLAVQWRRDGQVLPLIGSKYSVEQEHGEETTKLKLILNDALASDGGAYECQASNLHGSNSLVYSLVVRDVPSAPSDVKVSEKGARFIALEWSASAERASVPESSDINFIVFYATVEGSYKEIKVPTNFARITGLDPATRYLLRVAAENSVGRSDATEVLMATTLEEPPTGPPRNVKVVDVSKRSVALRWEAPLANSTNGVIRGYILGYRKNSFSHRGDS</sequence>
<dbReference type="InterPro" id="IPR003961">
    <property type="entry name" value="FN3_dom"/>
</dbReference>
<dbReference type="Pfam" id="PF00041">
    <property type="entry name" value="fn3"/>
    <property type="match status" value="1"/>
</dbReference>
<evidence type="ECO:0000313" key="11">
    <source>
        <dbReference type="RefSeq" id="XP_047740196.1"/>
    </source>
</evidence>
<dbReference type="InterPro" id="IPR003598">
    <property type="entry name" value="Ig_sub2"/>
</dbReference>
<evidence type="ECO:0000256" key="1">
    <source>
        <dbReference type="ARBA" id="ARBA00004236"/>
    </source>
</evidence>
<feature type="non-terminal residue" evidence="11">
    <location>
        <position position="600"/>
    </location>
</feature>
<dbReference type="GO" id="GO:0070593">
    <property type="term" value="P:dendrite self-avoidance"/>
    <property type="evidence" value="ECO:0007669"/>
    <property type="project" value="TreeGrafter"/>
</dbReference>
<accession>A0A979FUW0</accession>
<keyword evidence="5" id="KW-1015">Disulfide bond</keyword>
<dbReference type="SMART" id="SM00409">
    <property type="entry name" value="IG"/>
    <property type="match status" value="4"/>
</dbReference>
<evidence type="ECO:0000256" key="4">
    <source>
        <dbReference type="ARBA" id="ARBA00023136"/>
    </source>
</evidence>
<dbReference type="InterPro" id="IPR003599">
    <property type="entry name" value="Ig_sub"/>
</dbReference>
<dbReference type="InterPro" id="IPR036179">
    <property type="entry name" value="Ig-like_dom_sf"/>
</dbReference>
<keyword evidence="6" id="KW-0325">Glycoprotein</keyword>
<dbReference type="SMART" id="SM00408">
    <property type="entry name" value="IGc2"/>
    <property type="match status" value="3"/>
</dbReference>
<dbReference type="GO" id="GO:0007411">
    <property type="term" value="P:axon guidance"/>
    <property type="evidence" value="ECO:0007669"/>
    <property type="project" value="TreeGrafter"/>
</dbReference>
<evidence type="ECO:0000256" key="5">
    <source>
        <dbReference type="ARBA" id="ARBA00023157"/>
    </source>
</evidence>
<dbReference type="KEGG" id="hazt:125179087"/>
<reference evidence="11" key="1">
    <citation type="submission" date="2025-08" db="UniProtKB">
        <authorList>
            <consortium name="RefSeq"/>
        </authorList>
    </citation>
    <scope>IDENTIFICATION</scope>
</reference>
<dbReference type="SMART" id="SM00060">
    <property type="entry name" value="FN3"/>
    <property type="match status" value="2"/>
</dbReference>
<evidence type="ECO:0000256" key="3">
    <source>
        <dbReference type="ARBA" id="ARBA00022737"/>
    </source>
</evidence>
<evidence type="ECO:0000256" key="6">
    <source>
        <dbReference type="ARBA" id="ARBA00023180"/>
    </source>
</evidence>
<keyword evidence="2" id="KW-1003">Cell membrane</keyword>
<dbReference type="OMA" id="AXASSEL"/>
<protein>
    <submittedName>
        <fullName evidence="11">Down syndrome cell adhesion molecule-like protein Dscam2</fullName>
    </submittedName>
</protein>
<feature type="domain" description="Ig-like" evidence="8">
    <location>
        <begin position="353"/>
        <end position="449"/>
    </location>
</feature>
<comment type="subcellular location">
    <subcellularLocation>
        <location evidence="1">Cell membrane</location>
    </subcellularLocation>
</comment>
<dbReference type="SUPFAM" id="SSF48726">
    <property type="entry name" value="Immunoglobulin"/>
    <property type="match status" value="5"/>
</dbReference>
<dbReference type="FunFam" id="2.60.40.10:FF:000005">
    <property type="entry name" value="Neuronal cell adhesion molecule"/>
    <property type="match status" value="1"/>
</dbReference>